<name>A0ABX0A7M7_9GAMM</name>
<accession>A0ABX0A7M7</accession>
<dbReference type="EMBL" id="QOVG01000001">
    <property type="protein sequence ID" value="NDK37535.1"/>
    <property type="molecule type" value="Genomic_DNA"/>
</dbReference>
<organism evidence="1 2">
    <name type="scientific">Pseudoxanthomonas gei</name>
    <dbReference type="NCBI Taxonomy" id="1383030"/>
    <lineage>
        <taxon>Bacteria</taxon>
        <taxon>Pseudomonadati</taxon>
        <taxon>Pseudomonadota</taxon>
        <taxon>Gammaproteobacteria</taxon>
        <taxon>Lysobacterales</taxon>
        <taxon>Lysobacteraceae</taxon>
        <taxon>Pseudoxanthomonas</taxon>
    </lineage>
</organism>
<keyword evidence="2" id="KW-1185">Reference proteome</keyword>
<gene>
    <name evidence="1" type="ORF">DT603_01570</name>
</gene>
<dbReference type="RefSeq" id="WP_162348086.1">
    <property type="nucleotide sequence ID" value="NZ_QOVG01000001.1"/>
</dbReference>
<protein>
    <submittedName>
        <fullName evidence="1">Uncharacterized protein</fullName>
    </submittedName>
</protein>
<reference evidence="1 2" key="1">
    <citation type="submission" date="2018-07" db="EMBL/GenBank/DDBJ databases">
        <title>Whole genome Sequencing of Pseudoxanthomonas gei KCTC 32298 (T).</title>
        <authorList>
            <person name="Kumar S."/>
            <person name="Bansal K."/>
            <person name="Kaur A."/>
            <person name="Patil P."/>
            <person name="Sharma S."/>
            <person name="Patil P.B."/>
        </authorList>
    </citation>
    <scope>NUCLEOTIDE SEQUENCE [LARGE SCALE GENOMIC DNA]</scope>
    <source>
        <strain evidence="1 2">KCTC 32298</strain>
    </source>
</reference>
<dbReference type="Proteomes" id="UP001429354">
    <property type="component" value="Unassembled WGS sequence"/>
</dbReference>
<proteinExistence type="predicted"/>
<comment type="caution">
    <text evidence="1">The sequence shown here is derived from an EMBL/GenBank/DDBJ whole genome shotgun (WGS) entry which is preliminary data.</text>
</comment>
<sequence>MLFSRLFRAQPDLEINEQVTLSEMKALTDRLSGVAFREFTSPHRSQAGGALRLGRKGRGTIATIGIIPSAGVKVP</sequence>
<evidence type="ECO:0000313" key="2">
    <source>
        <dbReference type="Proteomes" id="UP001429354"/>
    </source>
</evidence>
<evidence type="ECO:0000313" key="1">
    <source>
        <dbReference type="EMBL" id="NDK37535.1"/>
    </source>
</evidence>